<dbReference type="Proteomes" id="UP000432464">
    <property type="component" value="Unassembled WGS sequence"/>
</dbReference>
<dbReference type="RefSeq" id="WP_154791898.1">
    <property type="nucleotide sequence ID" value="NZ_WMBB01000028.1"/>
</dbReference>
<evidence type="ECO:0008006" key="3">
    <source>
        <dbReference type="Google" id="ProtNLM"/>
    </source>
</evidence>
<accession>A0A6I3L364</accession>
<proteinExistence type="predicted"/>
<name>A0A6I3L364_9NOCA</name>
<dbReference type="AlphaFoldDB" id="A0A6I3L364"/>
<sequence>MAVLGILDVEGFTTKAYDAVIDRMGVEARPLGSIYLHIATATSEGIRVIEIWDDKEEFELFLEDTLFPIIREVGDAPTFEVTVTPVYNVFTPRLAELVDLSRYAEHADRS</sequence>
<gene>
    <name evidence="1" type="ORF">GLP40_32710</name>
</gene>
<comment type="caution">
    <text evidence="1">The sequence shown here is derived from an EMBL/GenBank/DDBJ whole genome shotgun (WGS) entry which is preliminary data.</text>
</comment>
<organism evidence="1 2">
    <name type="scientific">Nocardia aurantiaca</name>
    <dbReference type="NCBI Taxonomy" id="2675850"/>
    <lineage>
        <taxon>Bacteria</taxon>
        <taxon>Bacillati</taxon>
        <taxon>Actinomycetota</taxon>
        <taxon>Actinomycetes</taxon>
        <taxon>Mycobacteriales</taxon>
        <taxon>Nocardiaceae</taxon>
        <taxon>Nocardia</taxon>
    </lineage>
</organism>
<reference evidence="1 2" key="1">
    <citation type="submission" date="2019-11" db="EMBL/GenBank/DDBJ databases">
        <title>Nocardia sp. nov. CT2-14 isolated from soil.</title>
        <authorList>
            <person name="Kanchanasin P."/>
            <person name="Tanasupawat S."/>
            <person name="Yuki M."/>
            <person name="Kudo T."/>
        </authorList>
    </citation>
    <scope>NUCLEOTIDE SEQUENCE [LARGE SCALE GENOMIC DNA]</scope>
    <source>
        <strain evidence="1 2">CT2-14</strain>
    </source>
</reference>
<evidence type="ECO:0000313" key="2">
    <source>
        <dbReference type="Proteomes" id="UP000432464"/>
    </source>
</evidence>
<evidence type="ECO:0000313" key="1">
    <source>
        <dbReference type="EMBL" id="MTE17483.1"/>
    </source>
</evidence>
<protein>
    <recommendedName>
        <fullName evidence="3">ABM domain-containing protein</fullName>
    </recommendedName>
</protein>
<dbReference type="EMBL" id="WMBB01000028">
    <property type="protein sequence ID" value="MTE17483.1"/>
    <property type="molecule type" value="Genomic_DNA"/>
</dbReference>
<keyword evidence="2" id="KW-1185">Reference proteome</keyword>